<dbReference type="Gene3D" id="3.30.70.330">
    <property type="match status" value="2"/>
</dbReference>
<dbReference type="GeneID" id="80911631"/>
<dbReference type="CDD" id="cd00590">
    <property type="entry name" value="RRM_SF"/>
    <property type="match status" value="1"/>
</dbReference>
<evidence type="ECO:0000313" key="6">
    <source>
        <dbReference type="EMBL" id="KAJ4349485.1"/>
    </source>
</evidence>
<proteinExistence type="predicted"/>
<evidence type="ECO:0000256" key="3">
    <source>
        <dbReference type="PROSITE-ProRule" id="PRU00176"/>
    </source>
</evidence>
<reference evidence="6" key="1">
    <citation type="submission" date="2022-10" db="EMBL/GenBank/DDBJ databases">
        <title>Tapping the CABI collections for fungal endophytes: first genome assemblies for Collariella, Neodidymelliopsis, Ascochyta clinopodiicola, Didymella pomorum, Didymosphaeria variabile, Neocosmospora piperis and Neocucurbitaria cava.</title>
        <authorList>
            <person name="Hill R."/>
        </authorList>
    </citation>
    <scope>NUCLEOTIDE SEQUENCE</scope>
    <source>
        <strain evidence="6">IMI 356815</strain>
    </source>
</reference>
<dbReference type="Pfam" id="PF00076">
    <property type="entry name" value="RRM_1"/>
    <property type="match status" value="1"/>
</dbReference>
<dbReference type="InterPro" id="IPR012677">
    <property type="entry name" value="Nucleotide-bd_a/b_plait_sf"/>
</dbReference>
<dbReference type="PROSITE" id="PS50102">
    <property type="entry name" value="RRM"/>
    <property type="match status" value="2"/>
</dbReference>
<evidence type="ECO:0000256" key="4">
    <source>
        <dbReference type="SAM" id="MobiDB-lite"/>
    </source>
</evidence>
<dbReference type="InterPro" id="IPR050666">
    <property type="entry name" value="ESRP"/>
</dbReference>
<feature type="domain" description="RRM" evidence="5">
    <location>
        <begin position="166"/>
        <end position="243"/>
    </location>
</feature>
<feature type="region of interest" description="Disordered" evidence="4">
    <location>
        <begin position="370"/>
        <end position="403"/>
    </location>
</feature>
<feature type="compositionally biased region" description="Polar residues" evidence="4">
    <location>
        <begin position="373"/>
        <end position="385"/>
    </location>
</feature>
<dbReference type="Proteomes" id="UP001140513">
    <property type="component" value="Unassembled WGS sequence"/>
</dbReference>
<organism evidence="6 7">
    <name type="scientific">Didymosphaeria variabile</name>
    <dbReference type="NCBI Taxonomy" id="1932322"/>
    <lineage>
        <taxon>Eukaryota</taxon>
        <taxon>Fungi</taxon>
        <taxon>Dikarya</taxon>
        <taxon>Ascomycota</taxon>
        <taxon>Pezizomycotina</taxon>
        <taxon>Dothideomycetes</taxon>
        <taxon>Pleosporomycetidae</taxon>
        <taxon>Pleosporales</taxon>
        <taxon>Massarineae</taxon>
        <taxon>Didymosphaeriaceae</taxon>
        <taxon>Didymosphaeria</taxon>
    </lineage>
</organism>
<gene>
    <name evidence="6" type="ORF">N0V89_008101</name>
</gene>
<name>A0A9W8XFB4_9PLEO</name>
<dbReference type="GO" id="GO:0003723">
    <property type="term" value="F:RNA binding"/>
    <property type="evidence" value="ECO:0007669"/>
    <property type="project" value="UniProtKB-UniRule"/>
</dbReference>
<dbReference type="InterPro" id="IPR000504">
    <property type="entry name" value="RRM_dom"/>
</dbReference>
<comment type="caution">
    <text evidence="6">The sequence shown here is derived from an EMBL/GenBank/DDBJ whole genome shotgun (WGS) entry which is preliminary data.</text>
</comment>
<dbReference type="AlphaFoldDB" id="A0A9W8XFB4"/>
<feature type="region of interest" description="Disordered" evidence="4">
    <location>
        <begin position="256"/>
        <end position="281"/>
    </location>
</feature>
<evidence type="ECO:0000256" key="1">
    <source>
        <dbReference type="ARBA" id="ARBA00022737"/>
    </source>
</evidence>
<keyword evidence="1" id="KW-0677">Repeat</keyword>
<dbReference type="EMBL" id="JAPEUX010000006">
    <property type="protein sequence ID" value="KAJ4349485.1"/>
    <property type="molecule type" value="Genomic_DNA"/>
</dbReference>
<accession>A0A9W8XFB4</accession>
<dbReference type="OrthoDB" id="5382468at2759"/>
<evidence type="ECO:0000256" key="2">
    <source>
        <dbReference type="ARBA" id="ARBA00022884"/>
    </source>
</evidence>
<keyword evidence="7" id="KW-1185">Reference proteome</keyword>
<dbReference type="PANTHER" id="PTHR13976">
    <property type="entry name" value="HETEROGENEOUS NUCLEAR RIBONUCLEOPROTEIN-RELATED"/>
    <property type="match status" value="1"/>
</dbReference>
<dbReference type="RefSeq" id="XP_056068415.1">
    <property type="nucleotide sequence ID" value="XM_056216859.1"/>
</dbReference>
<evidence type="ECO:0000259" key="5">
    <source>
        <dbReference type="PROSITE" id="PS50102"/>
    </source>
</evidence>
<protein>
    <recommendedName>
        <fullName evidence="5">RRM domain-containing protein</fullName>
    </recommendedName>
</protein>
<sequence>MPRGEKVALGDISVPEDRVLRATNFHWNATDADVNEFFDGYGLVDWKRSINVKSGKSTVAYILLSTLENVVRATEELNWKELLGRQVRLMRAKGGFQLTASGLLNLTDSDREVTFGKHFTPFPPLGPPQATSTSGASSMLRHRPRIEMFRARQHGRQPDFDGPQHRVLLISKLHPDADRNAVVLFFQGFRIVDYKRKYNDRLGKYNTTAFVLFESVQDRDRAKATKNGQKIFGREVSLDVAIRGIRVSNDGFLPDNADIVSPPRSQLRPEARSFRNEGSTAPATVVSADRRFGVYHTPMADQTVGLRFNINNGASVVDDPHRWAHSDNHNYSHEQHRRYHNENLITKARGHVYAQSPHNIHDKQADFSHAPWSETTFPTNNQVSSRRGLGPWNLAGNDSKDKEHNVLTEEEWYGFQ</sequence>
<evidence type="ECO:0000313" key="7">
    <source>
        <dbReference type="Proteomes" id="UP001140513"/>
    </source>
</evidence>
<dbReference type="SUPFAM" id="SSF54928">
    <property type="entry name" value="RNA-binding domain, RBD"/>
    <property type="match status" value="2"/>
</dbReference>
<dbReference type="InterPro" id="IPR035979">
    <property type="entry name" value="RBD_domain_sf"/>
</dbReference>
<keyword evidence="2 3" id="KW-0694">RNA-binding</keyword>
<feature type="domain" description="RRM" evidence="5">
    <location>
        <begin position="18"/>
        <end position="94"/>
    </location>
</feature>
<dbReference type="SMART" id="SM00360">
    <property type="entry name" value="RRM"/>
    <property type="match status" value="2"/>
</dbReference>